<protein>
    <recommendedName>
        <fullName evidence="2">YCII-related domain-containing protein</fullName>
    </recommendedName>
</protein>
<dbReference type="AlphaFoldDB" id="A0A511JG93"/>
<dbReference type="Pfam" id="PF03795">
    <property type="entry name" value="YCII"/>
    <property type="match status" value="1"/>
</dbReference>
<dbReference type="Gene3D" id="3.30.70.1060">
    <property type="entry name" value="Dimeric alpha+beta barrel"/>
    <property type="match status" value="1"/>
</dbReference>
<proteinExistence type="inferred from homology"/>
<comment type="similarity">
    <text evidence="1">Belongs to the YciI family.</text>
</comment>
<dbReference type="RefSeq" id="WP_222595395.1">
    <property type="nucleotide sequence ID" value="NZ_BJWH01000002.1"/>
</dbReference>
<organism evidence="3 4">
    <name type="scientific">Cellulomonas terrae</name>
    <dbReference type="NCBI Taxonomy" id="311234"/>
    <lineage>
        <taxon>Bacteria</taxon>
        <taxon>Bacillati</taxon>
        <taxon>Actinomycetota</taxon>
        <taxon>Actinomycetes</taxon>
        <taxon>Micrococcales</taxon>
        <taxon>Cellulomonadaceae</taxon>
        <taxon>Cellulomonas</taxon>
    </lineage>
</organism>
<gene>
    <name evidence="3" type="ORF">CTE05_05130</name>
</gene>
<evidence type="ECO:0000313" key="3">
    <source>
        <dbReference type="EMBL" id="GEL96966.1"/>
    </source>
</evidence>
<dbReference type="InterPro" id="IPR005545">
    <property type="entry name" value="YCII"/>
</dbReference>
<dbReference type="Proteomes" id="UP000321049">
    <property type="component" value="Unassembled WGS sequence"/>
</dbReference>
<evidence type="ECO:0000259" key="2">
    <source>
        <dbReference type="Pfam" id="PF03795"/>
    </source>
</evidence>
<evidence type="ECO:0000256" key="1">
    <source>
        <dbReference type="ARBA" id="ARBA00007689"/>
    </source>
</evidence>
<name>A0A511JG93_9CELL</name>
<dbReference type="EMBL" id="BJWH01000002">
    <property type="protein sequence ID" value="GEL96966.1"/>
    <property type="molecule type" value="Genomic_DNA"/>
</dbReference>
<dbReference type="SUPFAM" id="SSF54909">
    <property type="entry name" value="Dimeric alpha+beta barrel"/>
    <property type="match status" value="1"/>
</dbReference>
<reference evidence="3 4" key="1">
    <citation type="submission" date="2019-07" db="EMBL/GenBank/DDBJ databases">
        <title>Whole genome shotgun sequence of Cellulomonas terrae NBRC 100819.</title>
        <authorList>
            <person name="Hosoyama A."/>
            <person name="Uohara A."/>
            <person name="Ohji S."/>
            <person name="Ichikawa N."/>
        </authorList>
    </citation>
    <scope>NUCLEOTIDE SEQUENCE [LARGE SCALE GENOMIC DNA]</scope>
    <source>
        <strain evidence="3 4">NBRC 100819</strain>
    </source>
</reference>
<feature type="domain" description="YCII-related" evidence="2">
    <location>
        <begin position="5"/>
        <end position="88"/>
    </location>
</feature>
<sequence>MTQVWYVVLYESGPDVLTLAPVHMAAHVAHYEGFAARGLLTAIGTFEQPEVNGSMCVLTTREAAEEFAATDPFVLHGVVRAYRVHAWSDVLA</sequence>
<dbReference type="InterPro" id="IPR011008">
    <property type="entry name" value="Dimeric_a/b-barrel"/>
</dbReference>
<accession>A0A511JG93</accession>
<evidence type="ECO:0000313" key="4">
    <source>
        <dbReference type="Proteomes" id="UP000321049"/>
    </source>
</evidence>
<comment type="caution">
    <text evidence="3">The sequence shown here is derived from an EMBL/GenBank/DDBJ whole genome shotgun (WGS) entry which is preliminary data.</text>
</comment>
<keyword evidence="4" id="KW-1185">Reference proteome</keyword>